<dbReference type="GO" id="GO:0005524">
    <property type="term" value="F:ATP binding"/>
    <property type="evidence" value="ECO:0007669"/>
    <property type="project" value="InterPro"/>
</dbReference>
<name>A0AA97GW05_9ACTN</name>
<dbReference type="PANTHER" id="PTHR37816">
    <property type="entry name" value="YALI0E33011P"/>
    <property type="match status" value="1"/>
</dbReference>
<protein>
    <recommendedName>
        <fullName evidence="1">ATPase AAA-type core domain-containing protein</fullName>
    </recommendedName>
</protein>
<organism evidence="2">
    <name type="scientific">Gordonia sp. MP11Mi</name>
    <dbReference type="NCBI Taxonomy" id="3022769"/>
    <lineage>
        <taxon>Bacteria</taxon>
        <taxon>Bacillati</taxon>
        <taxon>Actinomycetota</taxon>
        <taxon>Actinomycetes</taxon>
        <taxon>Mycobacteriales</taxon>
        <taxon>Gordoniaceae</taxon>
        <taxon>Gordonia</taxon>
    </lineage>
</organism>
<dbReference type="Pfam" id="PF00004">
    <property type="entry name" value="AAA"/>
    <property type="match status" value="1"/>
</dbReference>
<proteinExistence type="predicted"/>
<evidence type="ECO:0000313" key="2">
    <source>
        <dbReference type="EMBL" id="WOC13345.1"/>
    </source>
</evidence>
<dbReference type="Gene3D" id="3.40.50.300">
    <property type="entry name" value="P-loop containing nucleotide triphosphate hydrolases"/>
    <property type="match status" value="1"/>
</dbReference>
<feature type="domain" description="ATPase AAA-type core" evidence="1">
    <location>
        <begin position="2"/>
        <end position="49"/>
    </location>
</feature>
<accession>A0AA97GW05</accession>
<gene>
    <name evidence="2" type="ORF">MP11Mi_24460</name>
</gene>
<dbReference type="InterPro" id="IPR052922">
    <property type="entry name" value="Cytidylate_Kinase-2"/>
</dbReference>
<dbReference type="EMBL" id="CP128986">
    <property type="protein sequence ID" value="WOC13345.1"/>
    <property type="molecule type" value="Genomic_DNA"/>
</dbReference>
<dbReference type="GO" id="GO:0016887">
    <property type="term" value="F:ATP hydrolysis activity"/>
    <property type="evidence" value="ECO:0007669"/>
    <property type="project" value="InterPro"/>
</dbReference>
<reference evidence="2" key="1">
    <citation type="submission" date="2023-06" db="EMBL/GenBank/DDBJ databases">
        <title>Gordonia sp. nov. and Pseudochrobactrum sp. nov., two species isolated from the burying beetle Nicrophorus vespilloides.</title>
        <authorList>
            <person name="Poehlein A."/>
            <person name="Guzman J."/>
            <person name="Daniel R."/>
            <person name="Vilcinskas A."/>
        </authorList>
    </citation>
    <scope>NUCLEOTIDE SEQUENCE</scope>
    <source>
        <strain evidence="2">MP11Mi</strain>
    </source>
</reference>
<sequence>MGCSGSGKTTLARRLAAELDVPFVELDQTHWGPNWTAASADEMAAAVRPVTAAPSWVIDGNYQSKIGRLVWERADTVVWVDPPRRLVMWQSLTRTVRRVVTRTELWNGNRESWRALLVWRREESILWWAWTSFTRTRGRYAAAMTDPECAHLTFHRLRTRREVERFLASSAGVSEDRGWAVEHRDACAGRRLDDR</sequence>
<dbReference type="PANTHER" id="PTHR37816:SF1">
    <property type="entry name" value="TOXIN"/>
    <property type="match status" value="1"/>
</dbReference>
<dbReference type="AlphaFoldDB" id="A0AA97GW05"/>
<dbReference type="InterPro" id="IPR003959">
    <property type="entry name" value="ATPase_AAA_core"/>
</dbReference>
<dbReference type="SUPFAM" id="SSF52540">
    <property type="entry name" value="P-loop containing nucleoside triphosphate hydrolases"/>
    <property type="match status" value="1"/>
</dbReference>
<dbReference type="InterPro" id="IPR027417">
    <property type="entry name" value="P-loop_NTPase"/>
</dbReference>
<evidence type="ECO:0000259" key="1">
    <source>
        <dbReference type="Pfam" id="PF00004"/>
    </source>
</evidence>